<keyword evidence="1" id="KW-1133">Transmembrane helix</keyword>
<feature type="transmembrane region" description="Helical" evidence="1">
    <location>
        <begin position="50"/>
        <end position="72"/>
    </location>
</feature>
<name>A0ABW7Q6W1_9MICO</name>
<keyword evidence="1" id="KW-0812">Transmembrane</keyword>
<dbReference type="EMBL" id="JBIQWL010000003">
    <property type="protein sequence ID" value="MFH8250580.1"/>
    <property type="molecule type" value="Genomic_DNA"/>
</dbReference>
<evidence type="ECO:0000313" key="3">
    <source>
        <dbReference type="Proteomes" id="UP001610861"/>
    </source>
</evidence>
<evidence type="ECO:0000313" key="2">
    <source>
        <dbReference type="EMBL" id="MFH8250580.1"/>
    </source>
</evidence>
<gene>
    <name evidence="2" type="ORF">ACH3VR_09480</name>
</gene>
<feature type="transmembrane region" description="Helical" evidence="1">
    <location>
        <begin position="156"/>
        <end position="182"/>
    </location>
</feature>
<reference evidence="2 3" key="1">
    <citation type="submission" date="2024-09" db="EMBL/GenBank/DDBJ databases">
        <authorList>
            <person name="Pan X."/>
        </authorList>
    </citation>
    <scope>NUCLEOTIDE SEQUENCE [LARGE SCALE GENOMIC DNA]</scope>
    <source>
        <strain evidence="2 3">B2969</strain>
    </source>
</reference>
<feature type="transmembrane region" description="Helical" evidence="1">
    <location>
        <begin position="84"/>
        <end position="104"/>
    </location>
</feature>
<feature type="transmembrane region" description="Helical" evidence="1">
    <location>
        <begin position="188"/>
        <end position="211"/>
    </location>
</feature>
<organism evidence="2 3">
    <name type="scientific">Microbacterium alkaliflavum</name>
    <dbReference type="NCBI Taxonomy" id="3248839"/>
    <lineage>
        <taxon>Bacteria</taxon>
        <taxon>Bacillati</taxon>
        <taxon>Actinomycetota</taxon>
        <taxon>Actinomycetes</taxon>
        <taxon>Micrococcales</taxon>
        <taxon>Microbacteriaceae</taxon>
        <taxon>Microbacterium</taxon>
    </lineage>
</organism>
<proteinExistence type="predicted"/>
<protein>
    <recommendedName>
        <fullName evidence="4">DUF998 domain-containing protein</fullName>
    </recommendedName>
</protein>
<keyword evidence="1" id="KW-0472">Membrane</keyword>
<dbReference type="Proteomes" id="UP001610861">
    <property type="component" value="Unassembled WGS sequence"/>
</dbReference>
<sequence>MSTGSAQATRDARLAFVLGGSLLAASGVIDIVQALIPFAAIPNVRALGATYYPLALVSAGLFAAALIIFAWGIRREGSVVARRAAGVVSLMVLGLWGVVGMLLFPPLFAGAGGETAAAYLLLFAWFLAQLVVAVLAVVAGVVIVRARVVPRGWRWVPLAAILLGVASGLLNSTGLFGVFAFPDLPFGILAWADAATPAILGILAIGLGLAAGRGPEEPTAQTYLVPPQPSEPVV</sequence>
<feature type="transmembrane region" description="Helical" evidence="1">
    <location>
        <begin position="116"/>
        <end position="144"/>
    </location>
</feature>
<accession>A0ABW7Q6W1</accession>
<keyword evidence="3" id="KW-1185">Reference proteome</keyword>
<comment type="caution">
    <text evidence="2">The sequence shown here is derived from an EMBL/GenBank/DDBJ whole genome shotgun (WGS) entry which is preliminary data.</text>
</comment>
<evidence type="ECO:0008006" key="4">
    <source>
        <dbReference type="Google" id="ProtNLM"/>
    </source>
</evidence>
<dbReference type="RefSeq" id="WP_396640540.1">
    <property type="nucleotide sequence ID" value="NZ_JBIQWL010000003.1"/>
</dbReference>
<evidence type="ECO:0000256" key="1">
    <source>
        <dbReference type="SAM" id="Phobius"/>
    </source>
</evidence>